<evidence type="ECO:0000313" key="3">
    <source>
        <dbReference type="EMBL" id="MDR6201320.1"/>
    </source>
</evidence>
<feature type="domain" description="Beta-lactamase-related" evidence="1">
    <location>
        <begin position="27"/>
        <end position="375"/>
    </location>
</feature>
<dbReference type="AlphaFoldDB" id="A0ABD5C9H1"/>
<comment type="caution">
    <text evidence="3">The sequence shown here is derived from an EMBL/GenBank/DDBJ whole genome shotgun (WGS) entry which is preliminary data.</text>
</comment>
<sequence length="519" mass="56135">MAAFLPAAAHAGAGRGDYHVAKDGQSIDDLVIEFMDTNQIPGMSVAIVQAPYITRVVGYGFADQEKKTLVASRTVFNVGQLTNAFTGVAIMQLKEEGKLNLDDPMTKYLPWAPQSWSKVTIRHCLTHTSGIAGYDKAASFSYAGEHSKDQMIALLKNEPVQFEPGTRFSNSTTDAYLLGLIVEAASGQTYETYVNRNQFERIGLQHTFFLSTLKNMRNELGNGTQPAAHKRFLHESALINPTEPATGYDEKNNSLVATPGNDWNATFASSGIAASAEDISLWDIALAGDILLKDAEDRSFLYRPVTLKNGTQAPGNSGWLFPGHKGLMEIKGNVPGYSAFLSRFTAANELLCVTLLANRSDVVDLDVLARKIAAAYDRQLGTPDSAHWVGSVQSPYSVSETIDRAAALVKANGGKVFARIDHSAEAGAVHQDLRPTQVLMFGNPAVGTTLMQSRSSIALDLPLRIMATQDESGQVWLSFTDPQPLAAAYGFGQTDEALLQRMSLALRRLVQATISANSV</sequence>
<dbReference type="SUPFAM" id="SSF56601">
    <property type="entry name" value="beta-lactamase/transpeptidase-like"/>
    <property type="match status" value="1"/>
</dbReference>
<dbReference type="EMBL" id="JAVIZN010000001">
    <property type="protein sequence ID" value="MDR6201320.1"/>
    <property type="molecule type" value="Genomic_DNA"/>
</dbReference>
<dbReference type="InterPro" id="IPR035923">
    <property type="entry name" value="TT1751-like_sf"/>
</dbReference>
<dbReference type="PANTHER" id="PTHR46825">
    <property type="entry name" value="D-ALANYL-D-ALANINE-CARBOXYPEPTIDASE/ENDOPEPTIDASE AMPH"/>
    <property type="match status" value="1"/>
</dbReference>
<organism evidence="3 4">
    <name type="scientific">Paraburkholderia graminis</name>
    <dbReference type="NCBI Taxonomy" id="60548"/>
    <lineage>
        <taxon>Bacteria</taxon>
        <taxon>Pseudomonadati</taxon>
        <taxon>Pseudomonadota</taxon>
        <taxon>Betaproteobacteria</taxon>
        <taxon>Burkholderiales</taxon>
        <taxon>Burkholderiaceae</taxon>
        <taxon>Paraburkholderia</taxon>
    </lineage>
</organism>
<dbReference type="EC" id="3.4.16.4" evidence="3"/>
<dbReference type="InterPro" id="IPR005180">
    <property type="entry name" value="DUF302"/>
</dbReference>
<evidence type="ECO:0000259" key="2">
    <source>
        <dbReference type="Pfam" id="PF03625"/>
    </source>
</evidence>
<protein>
    <submittedName>
        <fullName evidence="3">D-alanyl-D-alanine carboxypeptidase</fullName>
        <ecNumber evidence="3">3.4.16.4</ecNumber>
    </submittedName>
</protein>
<accession>A0ABD5C9H1</accession>
<evidence type="ECO:0000259" key="1">
    <source>
        <dbReference type="Pfam" id="PF00144"/>
    </source>
</evidence>
<dbReference type="InterPro" id="IPR050491">
    <property type="entry name" value="AmpC-like"/>
</dbReference>
<dbReference type="GO" id="GO:0009002">
    <property type="term" value="F:serine-type D-Ala-D-Ala carboxypeptidase activity"/>
    <property type="evidence" value="ECO:0007669"/>
    <property type="project" value="UniProtKB-EC"/>
</dbReference>
<dbReference type="Proteomes" id="UP001245184">
    <property type="component" value="Unassembled WGS sequence"/>
</dbReference>
<dbReference type="Pfam" id="PF00144">
    <property type="entry name" value="Beta-lactamase"/>
    <property type="match status" value="1"/>
</dbReference>
<feature type="domain" description="DUF302" evidence="2">
    <location>
        <begin position="420"/>
        <end position="482"/>
    </location>
</feature>
<proteinExistence type="predicted"/>
<dbReference type="Pfam" id="PF03625">
    <property type="entry name" value="DUF302"/>
    <property type="match status" value="1"/>
</dbReference>
<dbReference type="InterPro" id="IPR001466">
    <property type="entry name" value="Beta-lactam-related"/>
</dbReference>
<dbReference type="CDD" id="cd14797">
    <property type="entry name" value="DUF302"/>
    <property type="match status" value="1"/>
</dbReference>
<keyword evidence="3" id="KW-0121">Carboxypeptidase</keyword>
<reference evidence="3 4" key="1">
    <citation type="submission" date="2023-08" db="EMBL/GenBank/DDBJ databases">
        <title>Genome sequencing of plant associated microbes to promote plant fitness in Sorghum bicolor and Oryza sativa.</title>
        <authorList>
            <person name="Coleman-Derr D."/>
        </authorList>
    </citation>
    <scope>NUCLEOTIDE SEQUENCE [LARGE SCALE GENOMIC DNA]</scope>
    <source>
        <strain evidence="3 4">SLBN-33</strain>
    </source>
</reference>
<dbReference type="InterPro" id="IPR012338">
    <property type="entry name" value="Beta-lactam/transpept-like"/>
</dbReference>
<evidence type="ECO:0000313" key="4">
    <source>
        <dbReference type="Proteomes" id="UP001245184"/>
    </source>
</evidence>
<dbReference type="RefSeq" id="WP_310029466.1">
    <property type="nucleotide sequence ID" value="NZ_JAVIZN010000001.1"/>
</dbReference>
<dbReference type="PANTHER" id="PTHR46825:SF9">
    <property type="entry name" value="BETA-LACTAMASE-RELATED DOMAIN-CONTAINING PROTEIN"/>
    <property type="match status" value="1"/>
</dbReference>
<name>A0ABD5C9H1_9BURK</name>
<dbReference type="Gene3D" id="3.40.710.10">
    <property type="entry name" value="DD-peptidase/beta-lactamase superfamily"/>
    <property type="match status" value="1"/>
</dbReference>
<keyword evidence="3" id="KW-0378">Hydrolase</keyword>
<keyword evidence="3" id="KW-0645">Protease</keyword>
<gene>
    <name evidence="3" type="ORF">QF025_000040</name>
</gene>
<dbReference type="SUPFAM" id="SSF103247">
    <property type="entry name" value="TT1751-like"/>
    <property type="match status" value="1"/>
</dbReference>
<dbReference type="Gene3D" id="3.30.310.70">
    <property type="entry name" value="TT1751-like domain"/>
    <property type="match status" value="1"/>
</dbReference>